<comment type="caution">
    <text evidence="3">The sequence shown here is derived from an EMBL/GenBank/DDBJ whole genome shotgun (WGS) entry which is preliminary data.</text>
</comment>
<proteinExistence type="predicted"/>
<gene>
    <name evidence="3" type="ORF">PSSU_0086</name>
</gene>
<keyword evidence="2" id="KW-1133">Transmembrane helix</keyword>
<evidence type="ECO:0000256" key="1">
    <source>
        <dbReference type="SAM" id="MobiDB-lite"/>
    </source>
</evidence>
<keyword evidence="2" id="KW-0472">Membrane</keyword>
<dbReference type="EMBL" id="MWWQ01000001">
    <property type="protein sequence ID" value="OZG53983.1"/>
    <property type="molecule type" value="Genomic_DNA"/>
</dbReference>
<dbReference type="InterPro" id="IPR011045">
    <property type="entry name" value="N2O_reductase_N"/>
</dbReference>
<feature type="region of interest" description="Disordered" evidence="1">
    <location>
        <begin position="306"/>
        <end position="333"/>
    </location>
</feature>
<dbReference type="SUPFAM" id="SSF50974">
    <property type="entry name" value="Nitrous oxide reductase, N-terminal domain"/>
    <property type="match status" value="1"/>
</dbReference>
<name>A0A261F4K3_9BIFI</name>
<evidence type="ECO:0000256" key="2">
    <source>
        <dbReference type="SAM" id="Phobius"/>
    </source>
</evidence>
<feature type="compositionally biased region" description="Low complexity" evidence="1">
    <location>
        <begin position="310"/>
        <end position="323"/>
    </location>
</feature>
<evidence type="ECO:0000313" key="4">
    <source>
        <dbReference type="Proteomes" id="UP000216454"/>
    </source>
</evidence>
<sequence length="597" mass="62949">MEGKHGPGLRRVSLLRGALRQRAHALACGRGSLPRAALATVLALGLCLASVACVGGARPAHADEMSVPMTADRKLAVQQDAPCFSSGRASSAVMSADGSTIYVFDNDGMICKINASDMSVVQTAQSEATYESADEEQASVTPDGSRAVARIGSSLLVVDTSDLSSRVIHANGDYVITSHGATITSVDTDEESSGSGRQQYLDVWNIADGSLASRKPVGNLVANLKVQCISPDEKTLYATGSVSDSNAAGDTSAAEVVAIDTATGAITRMGVETEQLQWNTVSGFLHTFPTVQHLPTLVLEALPNGEHNDTATASQGASQTAATDSESLSDKPSFDPFSGDVWAIDTNMRTAKKVMTYEVVESNAADTAHGIAPVVISPDFSKCMVQEKDGWDVVSMDDWKVLMTIPPGDYSRWGFSRGGNLVYGFDGINVQETHSANAADSIGKYQGTTMGVTTADVSTGETVAQNIDASAWGSRGIPYIEQKYAAYFSWAQISADGKWCYAMYYTMTAVLNQGDTGTSGLLKIPVLDEADFKDARNGEQASAKDSGDAAAVANSRRDVAWRRGWVVGIVAVAVAVGVVATMVIVHKRRKANAATRR</sequence>
<keyword evidence="4" id="KW-1185">Reference proteome</keyword>
<feature type="transmembrane region" description="Helical" evidence="2">
    <location>
        <begin position="564"/>
        <end position="585"/>
    </location>
</feature>
<accession>A0A261F4K3</accession>
<dbReference type="Proteomes" id="UP000216454">
    <property type="component" value="Unassembled WGS sequence"/>
</dbReference>
<organism evidence="3 4">
    <name type="scientific">Pseudoscardovia suis</name>
    <dbReference type="NCBI Taxonomy" id="987063"/>
    <lineage>
        <taxon>Bacteria</taxon>
        <taxon>Bacillati</taxon>
        <taxon>Actinomycetota</taxon>
        <taxon>Actinomycetes</taxon>
        <taxon>Bifidobacteriales</taxon>
        <taxon>Bifidobacteriaceae</taxon>
        <taxon>Pseudoscardovia</taxon>
    </lineage>
</organism>
<keyword evidence="2" id="KW-0812">Transmembrane</keyword>
<evidence type="ECO:0000313" key="3">
    <source>
        <dbReference type="EMBL" id="OZG53983.1"/>
    </source>
</evidence>
<dbReference type="AlphaFoldDB" id="A0A261F4K3"/>
<reference evidence="3 4" key="1">
    <citation type="journal article" date="2017" name="BMC Genomics">
        <title>Comparative genomic and phylogenomic analyses of the Bifidobacteriaceae family.</title>
        <authorList>
            <person name="Lugli G.A."/>
            <person name="Milani C."/>
            <person name="Turroni F."/>
            <person name="Duranti S."/>
            <person name="Mancabelli L."/>
            <person name="Mangifesta M."/>
            <person name="Ferrario C."/>
            <person name="Modesto M."/>
            <person name="Mattarelli P."/>
            <person name="Jiri K."/>
            <person name="van Sinderen D."/>
            <person name="Ventura M."/>
        </authorList>
    </citation>
    <scope>NUCLEOTIDE SEQUENCE [LARGE SCALE GENOMIC DNA]</scope>
    <source>
        <strain evidence="3 4">DSM 24744</strain>
    </source>
</reference>
<protein>
    <submittedName>
        <fullName evidence="3">Uncharacterized protein</fullName>
    </submittedName>
</protein>